<dbReference type="Proteomes" id="UP000825935">
    <property type="component" value="Chromosome 16"/>
</dbReference>
<keyword evidence="2" id="KW-1185">Reference proteome</keyword>
<evidence type="ECO:0000313" key="2">
    <source>
        <dbReference type="Proteomes" id="UP000825935"/>
    </source>
</evidence>
<sequence length="215" mass="23646">MALSCPGFIVSPESSKEKVGGCRSSFLLGDVCQGELYRATSENTCPSGVPDTSSLNALKEDNRPPISHSFRSSFSSFRSSLPVVLEESESTSSRDGPSVWDVSATSSFSFAASLASSSRLFFRKGVSTSISISKKERSKARRLRKGKRTDKFLFTYIVFWPLRKLRDGYVRCMMGLDGNGDLSSLAQGSNFGTSSRYFGELPISRVDWSTYLSDR</sequence>
<accession>A0A8T2T3D0</accession>
<protein>
    <submittedName>
        <fullName evidence="1">Uncharacterized protein</fullName>
    </submittedName>
</protein>
<reference evidence="1" key="1">
    <citation type="submission" date="2021-08" db="EMBL/GenBank/DDBJ databases">
        <title>WGS assembly of Ceratopteris richardii.</title>
        <authorList>
            <person name="Marchant D.B."/>
            <person name="Chen G."/>
            <person name="Jenkins J."/>
            <person name="Shu S."/>
            <person name="Leebens-Mack J."/>
            <person name="Grimwood J."/>
            <person name="Schmutz J."/>
            <person name="Soltis P."/>
            <person name="Soltis D."/>
            <person name="Chen Z.-H."/>
        </authorList>
    </citation>
    <scope>NUCLEOTIDE SEQUENCE</scope>
    <source>
        <strain evidence="1">Whitten #5841</strain>
        <tissue evidence="1">Leaf</tissue>
    </source>
</reference>
<dbReference type="OrthoDB" id="10501124at2759"/>
<name>A0A8T2T3D0_CERRI</name>
<gene>
    <name evidence="1" type="ORF">KP509_16G053000</name>
</gene>
<evidence type="ECO:0000313" key="1">
    <source>
        <dbReference type="EMBL" id="KAH7388004.1"/>
    </source>
</evidence>
<dbReference type="EMBL" id="CM035421">
    <property type="protein sequence ID" value="KAH7388004.1"/>
    <property type="molecule type" value="Genomic_DNA"/>
</dbReference>
<dbReference type="AlphaFoldDB" id="A0A8T2T3D0"/>
<organism evidence="1 2">
    <name type="scientific">Ceratopteris richardii</name>
    <name type="common">Triangle waterfern</name>
    <dbReference type="NCBI Taxonomy" id="49495"/>
    <lineage>
        <taxon>Eukaryota</taxon>
        <taxon>Viridiplantae</taxon>
        <taxon>Streptophyta</taxon>
        <taxon>Embryophyta</taxon>
        <taxon>Tracheophyta</taxon>
        <taxon>Polypodiopsida</taxon>
        <taxon>Polypodiidae</taxon>
        <taxon>Polypodiales</taxon>
        <taxon>Pteridineae</taxon>
        <taxon>Pteridaceae</taxon>
        <taxon>Parkerioideae</taxon>
        <taxon>Ceratopteris</taxon>
    </lineage>
</organism>
<comment type="caution">
    <text evidence="1">The sequence shown here is derived from an EMBL/GenBank/DDBJ whole genome shotgun (WGS) entry which is preliminary data.</text>
</comment>
<proteinExistence type="predicted"/>